<gene>
    <name evidence="1" type="ORF">JBS370_LOCUS40528</name>
</gene>
<proteinExistence type="predicted"/>
<accession>A0A820I4I0</accession>
<evidence type="ECO:0008006" key="3">
    <source>
        <dbReference type="Google" id="ProtNLM"/>
    </source>
</evidence>
<comment type="caution">
    <text evidence="1">The sequence shown here is derived from an EMBL/GenBank/DDBJ whole genome shotgun (WGS) entry which is preliminary data.</text>
</comment>
<reference evidence="1" key="1">
    <citation type="submission" date="2021-02" db="EMBL/GenBank/DDBJ databases">
        <authorList>
            <person name="Nowell W R."/>
        </authorList>
    </citation>
    <scope>NUCLEOTIDE SEQUENCE</scope>
</reference>
<sequence length="72" mass="8344">MQSPYLSFMNYVLQNSRRGDIQNVIDTIDQYGWTKQWLMNIGDRKGKILDDAILTRKPKTVLELGTFLGYSS</sequence>
<dbReference type="Proteomes" id="UP000663836">
    <property type="component" value="Unassembled WGS sequence"/>
</dbReference>
<evidence type="ECO:0000313" key="1">
    <source>
        <dbReference type="EMBL" id="CAF4305230.1"/>
    </source>
</evidence>
<protein>
    <recommendedName>
        <fullName evidence="3">O-methyltransferase</fullName>
    </recommendedName>
</protein>
<dbReference type="SUPFAM" id="SSF53335">
    <property type="entry name" value="S-adenosyl-L-methionine-dependent methyltransferases"/>
    <property type="match status" value="1"/>
</dbReference>
<feature type="non-terminal residue" evidence="1">
    <location>
        <position position="72"/>
    </location>
</feature>
<dbReference type="EMBL" id="CAJOBD010036941">
    <property type="protein sequence ID" value="CAF4305230.1"/>
    <property type="molecule type" value="Genomic_DNA"/>
</dbReference>
<dbReference type="Gene3D" id="3.40.50.150">
    <property type="entry name" value="Vaccinia Virus protein VP39"/>
    <property type="match status" value="1"/>
</dbReference>
<dbReference type="AlphaFoldDB" id="A0A820I4I0"/>
<dbReference type="InterPro" id="IPR029063">
    <property type="entry name" value="SAM-dependent_MTases_sf"/>
</dbReference>
<dbReference type="PANTHER" id="PTHR43836:SF2">
    <property type="entry name" value="CATECHOL O-METHYLTRANSFERASE 1-RELATED"/>
    <property type="match status" value="1"/>
</dbReference>
<dbReference type="GO" id="GO:0008171">
    <property type="term" value="F:O-methyltransferase activity"/>
    <property type="evidence" value="ECO:0007669"/>
    <property type="project" value="TreeGrafter"/>
</dbReference>
<name>A0A820I4I0_9BILA</name>
<evidence type="ECO:0000313" key="2">
    <source>
        <dbReference type="Proteomes" id="UP000663836"/>
    </source>
</evidence>
<organism evidence="1 2">
    <name type="scientific">Rotaria sordida</name>
    <dbReference type="NCBI Taxonomy" id="392033"/>
    <lineage>
        <taxon>Eukaryota</taxon>
        <taxon>Metazoa</taxon>
        <taxon>Spiralia</taxon>
        <taxon>Gnathifera</taxon>
        <taxon>Rotifera</taxon>
        <taxon>Eurotatoria</taxon>
        <taxon>Bdelloidea</taxon>
        <taxon>Philodinida</taxon>
        <taxon>Philodinidae</taxon>
        <taxon>Rotaria</taxon>
    </lineage>
</organism>
<dbReference type="PANTHER" id="PTHR43836">
    <property type="entry name" value="CATECHOL O-METHYLTRANSFERASE 1-RELATED"/>
    <property type="match status" value="1"/>
</dbReference>